<name>A0AAV8X056_9CUCU</name>
<evidence type="ECO:0000256" key="1">
    <source>
        <dbReference type="SAM" id="MobiDB-lite"/>
    </source>
</evidence>
<evidence type="ECO:0000313" key="3">
    <source>
        <dbReference type="Proteomes" id="UP001162156"/>
    </source>
</evidence>
<feature type="compositionally biased region" description="Polar residues" evidence="1">
    <location>
        <begin position="1"/>
        <end position="11"/>
    </location>
</feature>
<gene>
    <name evidence="2" type="ORF">NQ314_015020</name>
</gene>
<dbReference type="AlphaFoldDB" id="A0AAV8X056"/>
<protein>
    <submittedName>
        <fullName evidence="2">Uncharacterized protein</fullName>
    </submittedName>
</protein>
<reference evidence="2" key="1">
    <citation type="journal article" date="2023" name="Insect Mol. Biol.">
        <title>Genome sequencing provides insights into the evolution of gene families encoding plant cell wall-degrading enzymes in longhorned beetles.</title>
        <authorList>
            <person name="Shin N.R."/>
            <person name="Okamura Y."/>
            <person name="Kirsch R."/>
            <person name="Pauchet Y."/>
        </authorList>
    </citation>
    <scope>NUCLEOTIDE SEQUENCE</scope>
    <source>
        <strain evidence="2">RBIC_L_NR</strain>
    </source>
</reference>
<feature type="region of interest" description="Disordered" evidence="1">
    <location>
        <begin position="1"/>
        <end position="23"/>
    </location>
</feature>
<accession>A0AAV8X056</accession>
<comment type="caution">
    <text evidence="2">The sequence shown here is derived from an EMBL/GenBank/DDBJ whole genome shotgun (WGS) entry which is preliminary data.</text>
</comment>
<dbReference type="EMBL" id="JANEYF010004168">
    <property type="protein sequence ID" value="KAJ8932026.1"/>
    <property type="molecule type" value="Genomic_DNA"/>
</dbReference>
<organism evidence="2 3">
    <name type="scientific">Rhamnusium bicolor</name>
    <dbReference type="NCBI Taxonomy" id="1586634"/>
    <lineage>
        <taxon>Eukaryota</taxon>
        <taxon>Metazoa</taxon>
        <taxon>Ecdysozoa</taxon>
        <taxon>Arthropoda</taxon>
        <taxon>Hexapoda</taxon>
        <taxon>Insecta</taxon>
        <taxon>Pterygota</taxon>
        <taxon>Neoptera</taxon>
        <taxon>Endopterygota</taxon>
        <taxon>Coleoptera</taxon>
        <taxon>Polyphaga</taxon>
        <taxon>Cucujiformia</taxon>
        <taxon>Chrysomeloidea</taxon>
        <taxon>Cerambycidae</taxon>
        <taxon>Lepturinae</taxon>
        <taxon>Rhagiini</taxon>
        <taxon>Rhamnusium</taxon>
    </lineage>
</organism>
<evidence type="ECO:0000313" key="2">
    <source>
        <dbReference type="EMBL" id="KAJ8932026.1"/>
    </source>
</evidence>
<dbReference type="Proteomes" id="UP001162156">
    <property type="component" value="Unassembled WGS sequence"/>
</dbReference>
<proteinExistence type="predicted"/>
<sequence>MSPMSELNNASDQEEIMDTTTDTESLSIDDHVLVRYDNKLFPGVVTKIEDNGARISAMEKYAASWKWPQRPEELFYENSDIVQKIKSPIQKSRRGNFDVPEYVNE</sequence>
<keyword evidence="3" id="KW-1185">Reference proteome</keyword>